<dbReference type="GO" id="GO:0000976">
    <property type="term" value="F:transcription cis-regulatory region binding"/>
    <property type="evidence" value="ECO:0007669"/>
    <property type="project" value="TreeGrafter"/>
</dbReference>
<dbReference type="GO" id="GO:0000981">
    <property type="term" value="F:DNA-binding transcription factor activity, RNA polymerase II-specific"/>
    <property type="evidence" value="ECO:0007669"/>
    <property type="project" value="InterPro"/>
</dbReference>
<evidence type="ECO:0000256" key="1">
    <source>
        <dbReference type="ARBA" id="ARBA00004123"/>
    </source>
</evidence>
<dbReference type="GO" id="GO:0005634">
    <property type="term" value="C:nucleus"/>
    <property type="evidence" value="ECO:0007669"/>
    <property type="project" value="UniProtKB-SubCell"/>
</dbReference>
<dbReference type="AlphaFoldDB" id="A0A6A6TS85"/>
<dbReference type="EMBL" id="MU004293">
    <property type="protein sequence ID" value="KAF2661484.1"/>
    <property type="molecule type" value="Genomic_DNA"/>
</dbReference>
<dbReference type="OrthoDB" id="4525710at2759"/>
<protein>
    <recommendedName>
        <fullName evidence="4">Zn(2)-C6 fungal-type domain-containing protein</fullName>
    </recommendedName>
</protein>
<organism evidence="5 6">
    <name type="scientific">Lophiostoma macrostomum CBS 122681</name>
    <dbReference type="NCBI Taxonomy" id="1314788"/>
    <lineage>
        <taxon>Eukaryota</taxon>
        <taxon>Fungi</taxon>
        <taxon>Dikarya</taxon>
        <taxon>Ascomycota</taxon>
        <taxon>Pezizomycotina</taxon>
        <taxon>Dothideomycetes</taxon>
        <taxon>Pleosporomycetidae</taxon>
        <taxon>Pleosporales</taxon>
        <taxon>Lophiostomataceae</taxon>
        <taxon>Lophiostoma</taxon>
    </lineage>
</organism>
<accession>A0A6A6TS85</accession>
<keyword evidence="2" id="KW-0539">Nucleus</keyword>
<dbReference type="SUPFAM" id="SSF57701">
    <property type="entry name" value="Zn2/Cys6 DNA-binding domain"/>
    <property type="match status" value="1"/>
</dbReference>
<name>A0A6A6TS85_9PLEO</name>
<feature type="region of interest" description="Disordered" evidence="3">
    <location>
        <begin position="41"/>
        <end position="137"/>
    </location>
</feature>
<gene>
    <name evidence="5" type="ORF">K491DRAFT_710709</name>
</gene>
<evidence type="ECO:0000313" key="5">
    <source>
        <dbReference type="EMBL" id="KAF2661484.1"/>
    </source>
</evidence>
<dbReference type="InterPro" id="IPR001138">
    <property type="entry name" value="Zn2Cys6_DnaBD"/>
</dbReference>
<dbReference type="GO" id="GO:0008270">
    <property type="term" value="F:zinc ion binding"/>
    <property type="evidence" value="ECO:0007669"/>
    <property type="project" value="InterPro"/>
</dbReference>
<dbReference type="Proteomes" id="UP000799324">
    <property type="component" value="Unassembled WGS sequence"/>
</dbReference>
<dbReference type="Gene3D" id="4.10.240.10">
    <property type="entry name" value="Zn(2)-C6 fungal-type DNA-binding domain"/>
    <property type="match status" value="1"/>
</dbReference>
<dbReference type="SMART" id="SM00066">
    <property type="entry name" value="GAL4"/>
    <property type="match status" value="1"/>
</dbReference>
<evidence type="ECO:0000259" key="4">
    <source>
        <dbReference type="PROSITE" id="PS50048"/>
    </source>
</evidence>
<dbReference type="GO" id="GO:0045944">
    <property type="term" value="P:positive regulation of transcription by RNA polymerase II"/>
    <property type="evidence" value="ECO:0007669"/>
    <property type="project" value="TreeGrafter"/>
</dbReference>
<dbReference type="PANTHER" id="PTHR37534">
    <property type="entry name" value="TRANSCRIPTIONAL ACTIVATOR PROTEIN UGA3"/>
    <property type="match status" value="1"/>
</dbReference>
<keyword evidence="6" id="KW-1185">Reference proteome</keyword>
<feature type="compositionally biased region" description="Low complexity" evidence="3">
    <location>
        <begin position="112"/>
        <end position="129"/>
    </location>
</feature>
<feature type="compositionally biased region" description="Polar residues" evidence="3">
    <location>
        <begin position="49"/>
        <end position="60"/>
    </location>
</feature>
<dbReference type="PROSITE" id="PS00463">
    <property type="entry name" value="ZN2_CY6_FUNGAL_1"/>
    <property type="match status" value="1"/>
</dbReference>
<reference evidence="5" key="1">
    <citation type="journal article" date="2020" name="Stud. Mycol.">
        <title>101 Dothideomycetes genomes: a test case for predicting lifestyles and emergence of pathogens.</title>
        <authorList>
            <person name="Haridas S."/>
            <person name="Albert R."/>
            <person name="Binder M."/>
            <person name="Bloem J."/>
            <person name="Labutti K."/>
            <person name="Salamov A."/>
            <person name="Andreopoulos B."/>
            <person name="Baker S."/>
            <person name="Barry K."/>
            <person name="Bills G."/>
            <person name="Bluhm B."/>
            <person name="Cannon C."/>
            <person name="Castanera R."/>
            <person name="Culley D."/>
            <person name="Daum C."/>
            <person name="Ezra D."/>
            <person name="Gonzalez J."/>
            <person name="Henrissat B."/>
            <person name="Kuo A."/>
            <person name="Liang C."/>
            <person name="Lipzen A."/>
            <person name="Lutzoni F."/>
            <person name="Magnuson J."/>
            <person name="Mondo S."/>
            <person name="Nolan M."/>
            <person name="Ohm R."/>
            <person name="Pangilinan J."/>
            <person name="Park H.-J."/>
            <person name="Ramirez L."/>
            <person name="Alfaro M."/>
            <person name="Sun H."/>
            <person name="Tritt A."/>
            <person name="Yoshinaga Y."/>
            <person name="Zwiers L.-H."/>
            <person name="Turgeon B."/>
            <person name="Goodwin S."/>
            <person name="Spatafora J."/>
            <person name="Crous P."/>
            <person name="Grigoriev I."/>
        </authorList>
    </citation>
    <scope>NUCLEOTIDE SEQUENCE</scope>
    <source>
        <strain evidence="5">CBS 122681</strain>
    </source>
</reference>
<feature type="compositionally biased region" description="Acidic residues" evidence="3">
    <location>
        <begin position="68"/>
        <end position="81"/>
    </location>
</feature>
<dbReference type="PROSITE" id="PS50048">
    <property type="entry name" value="ZN2_CY6_FUNGAL_2"/>
    <property type="match status" value="1"/>
</dbReference>
<evidence type="ECO:0000256" key="3">
    <source>
        <dbReference type="SAM" id="MobiDB-lite"/>
    </source>
</evidence>
<proteinExistence type="predicted"/>
<feature type="compositionally biased region" description="Basic and acidic residues" evidence="3">
    <location>
        <begin position="82"/>
        <end position="91"/>
    </location>
</feature>
<dbReference type="PANTHER" id="PTHR37534:SF25">
    <property type="entry name" value="ZN(II)2CYS6 TRANSCRIPTION FACTOR (EUROFUNG)"/>
    <property type="match status" value="1"/>
</dbReference>
<evidence type="ECO:0000313" key="6">
    <source>
        <dbReference type="Proteomes" id="UP000799324"/>
    </source>
</evidence>
<sequence>MGKYRSKTGCVTCRTRRVKCDEERPVCGQCSKKNRTCSWETPSFHIRQYQPNENNRAGSSSRDRGQVDGEDGVGEEDEVEKDGDHATDGRQHAPVPRASPFQRSAFHDSGPSSETFSPGAGSSSSGGQSFLPHLFRENSSPSSAIQSGLYAQILTSSEAELVIHYSEHLGRWMDCTDASKQFTRRIPLLVQQCPILLNAVVAFAAKHCKEIPTAEQAYQHCLNLLIDRLNSENVTHDDALLCAIVTLRFVEQLDVALTGGDFEQHLTGASAILTASQGPIIDPAAPTVREAAFWIYVRQCLYTATVHQQPPNLDPRLELLPIAPPRDDEKPSETMMRETGWTNVIVFFCASVVNFCFDGVRASTATRMDQWTQLWEAVQRWKRDRPSSFDAIHYSPASETSVFPQIWFASDWHATAFGFAHFAHILLITYKPSPRFAIRVVGKLQNEDHQVMSHVQELCGVCKCSPSNVGNLILLCHTVFIWGALMYQPRERNAVIELLTTLESVHSWPTAWIVALLTEEWEPAT</sequence>
<feature type="domain" description="Zn(2)-C6 fungal-type" evidence="4">
    <location>
        <begin position="9"/>
        <end position="39"/>
    </location>
</feature>
<dbReference type="CDD" id="cd00067">
    <property type="entry name" value="GAL4"/>
    <property type="match status" value="1"/>
</dbReference>
<dbReference type="InterPro" id="IPR036864">
    <property type="entry name" value="Zn2-C6_fun-type_DNA-bd_sf"/>
</dbReference>
<dbReference type="Pfam" id="PF11951">
    <property type="entry name" value="Fungal_trans_2"/>
    <property type="match status" value="1"/>
</dbReference>
<evidence type="ECO:0000256" key="2">
    <source>
        <dbReference type="ARBA" id="ARBA00023242"/>
    </source>
</evidence>
<comment type="subcellular location">
    <subcellularLocation>
        <location evidence="1">Nucleus</location>
    </subcellularLocation>
</comment>
<dbReference type="Pfam" id="PF00172">
    <property type="entry name" value="Zn_clus"/>
    <property type="match status" value="1"/>
</dbReference>
<dbReference type="InterPro" id="IPR021858">
    <property type="entry name" value="Fun_TF"/>
</dbReference>